<dbReference type="NCBIfam" id="TIGR00741">
    <property type="entry name" value="yfiA"/>
    <property type="match status" value="1"/>
</dbReference>
<dbReference type="InterPro" id="IPR003489">
    <property type="entry name" value="RHF/RaiA"/>
</dbReference>
<dbReference type="Pfam" id="PF02482">
    <property type="entry name" value="Ribosomal_S30AE"/>
    <property type="match status" value="1"/>
</dbReference>
<dbReference type="SUPFAM" id="SSF69754">
    <property type="entry name" value="Ribosome binding protein Y (YfiA homologue)"/>
    <property type="match status" value="1"/>
</dbReference>
<dbReference type="KEGG" id="sdyn:Mal52_07130"/>
<sequence>MVCDRHPTGSNDHSTVNWQDAEIEEYCSVQVAITSRHGELHQDDHEYIAQKSEKLLTFFERVTAIGVTVDFESKDRVKVEILVDAEHKHNFVASDAGASARATFDVTLHKMEQQVRKYKEKLQDHRRTPPMNEVVQSEEPDVDEESAD</sequence>
<feature type="compositionally biased region" description="Acidic residues" evidence="1">
    <location>
        <begin position="136"/>
        <end position="148"/>
    </location>
</feature>
<reference evidence="2 3" key="1">
    <citation type="submission" date="2019-02" db="EMBL/GenBank/DDBJ databases">
        <title>Deep-cultivation of Planctomycetes and their phenomic and genomic characterization uncovers novel biology.</title>
        <authorList>
            <person name="Wiegand S."/>
            <person name="Jogler M."/>
            <person name="Boedeker C."/>
            <person name="Pinto D."/>
            <person name="Vollmers J."/>
            <person name="Rivas-Marin E."/>
            <person name="Kohn T."/>
            <person name="Peeters S.H."/>
            <person name="Heuer A."/>
            <person name="Rast P."/>
            <person name="Oberbeckmann S."/>
            <person name="Bunk B."/>
            <person name="Jeske O."/>
            <person name="Meyerdierks A."/>
            <person name="Storesund J.E."/>
            <person name="Kallscheuer N."/>
            <person name="Luecker S."/>
            <person name="Lage O.M."/>
            <person name="Pohl T."/>
            <person name="Merkel B.J."/>
            <person name="Hornburger P."/>
            <person name="Mueller R.-W."/>
            <person name="Bruemmer F."/>
            <person name="Labrenz M."/>
            <person name="Spormann A.M."/>
            <person name="Op den Camp H."/>
            <person name="Overmann J."/>
            <person name="Amann R."/>
            <person name="Jetten M.S.M."/>
            <person name="Mascher T."/>
            <person name="Medema M.H."/>
            <person name="Devos D.P."/>
            <person name="Kaster A.-K."/>
            <person name="Ovreas L."/>
            <person name="Rohde M."/>
            <person name="Galperin M.Y."/>
            <person name="Jogler C."/>
        </authorList>
    </citation>
    <scope>NUCLEOTIDE SEQUENCE [LARGE SCALE GENOMIC DNA]</scope>
    <source>
        <strain evidence="2 3">Mal52</strain>
    </source>
</reference>
<evidence type="ECO:0000313" key="2">
    <source>
        <dbReference type="EMBL" id="QDU42257.1"/>
    </source>
</evidence>
<dbReference type="Gene3D" id="3.30.160.100">
    <property type="entry name" value="Ribosome hibernation promotion factor-like"/>
    <property type="match status" value="1"/>
</dbReference>
<proteinExistence type="predicted"/>
<keyword evidence="2" id="KW-0687">Ribonucleoprotein</keyword>
<dbReference type="AlphaFoldDB" id="A0A517ZIF8"/>
<keyword evidence="3" id="KW-1185">Reference proteome</keyword>
<dbReference type="InterPro" id="IPR036567">
    <property type="entry name" value="RHF-like"/>
</dbReference>
<dbReference type="GO" id="GO:0005840">
    <property type="term" value="C:ribosome"/>
    <property type="evidence" value="ECO:0007669"/>
    <property type="project" value="UniProtKB-KW"/>
</dbReference>
<dbReference type="EMBL" id="CP036276">
    <property type="protein sequence ID" value="QDU42257.1"/>
    <property type="molecule type" value="Genomic_DNA"/>
</dbReference>
<dbReference type="Proteomes" id="UP000319383">
    <property type="component" value="Chromosome"/>
</dbReference>
<evidence type="ECO:0000313" key="3">
    <source>
        <dbReference type="Proteomes" id="UP000319383"/>
    </source>
</evidence>
<dbReference type="RefSeq" id="WP_231962052.1">
    <property type="nucleotide sequence ID" value="NZ_CP036270.1"/>
</dbReference>
<name>A0A517ZIF8_9PLAN</name>
<organism evidence="2 3">
    <name type="scientific">Symmachiella dynata</name>
    <dbReference type="NCBI Taxonomy" id="2527995"/>
    <lineage>
        <taxon>Bacteria</taxon>
        <taxon>Pseudomonadati</taxon>
        <taxon>Planctomycetota</taxon>
        <taxon>Planctomycetia</taxon>
        <taxon>Planctomycetales</taxon>
        <taxon>Planctomycetaceae</taxon>
        <taxon>Symmachiella</taxon>
    </lineage>
</organism>
<keyword evidence="2" id="KW-0689">Ribosomal protein</keyword>
<gene>
    <name evidence="2" type="ORF">Mal52_07130</name>
</gene>
<accession>A0A517ZIF8</accession>
<feature type="compositionally biased region" description="Basic and acidic residues" evidence="1">
    <location>
        <begin position="117"/>
        <end position="127"/>
    </location>
</feature>
<protein>
    <submittedName>
        <fullName evidence="2">Sigma 54 modulation protein / S30EA ribosomal protein</fullName>
    </submittedName>
</protein>
<feature type="region of interest" description="Disordered" evidence="1">
    <location>
        <begin position="117"/>
        <end position="148"/>
    </location>
</feature>
<evidence type="ECO:0000256" key="1">
    <source>
        <dbReference type="SAM" id="MobiDB-lite"/>
    </source>
</evidence>